<name>A0A317PDW5_9HYPH</name>
<sequence>MASEENGPHDYSGRLRGLVPTVFIGMVVLIAVLGNPGDPWFEFLKEWQTLITGALAVIAAWLTIGQMARVDREQARRHEELMSISLRKDALKLDRFLVVLRSNIATISNAIAPIESHFSERNMPTFPYRTAVSDTIRAVEIIDGQQLIDEIDVYKDCKDLWSGEFLNLVTRVRKSRALCRSKIDRFRELPPGAKAEDETSRTNVKIDPINESIAELRSSHEDIVNHVTELRRKYLKVTGLPLK</sequence>
<comment type="caution">
    <text evidence="2">The sequence shown here is derived from an EMBL/GenBank/DDBJ whole genome shotgun (WGS) entry which is preliminary data.</text>
</comment>
<dbReference type="OrthoDB" id="8404829at2"/>
<gene>
    <name evidence="2" type="ORF">DFR52_106254</name>
</gene>
<dbReference type="EMBL" id="QGTR01000006">
    <property type="protein sequence ID" value="PWV97729.1"/>
    <property type="molecule type" value="Genomic_DNA"/>
</dbReference>
<keyword evidence="1" id="KW-0472">Membrane</keyword>
<keyword evidence="1" id="KW-0812">Transmembrane</keyword>
<evidence type="ECO:0000313" key="3">
    <source>
        <dbReference type="Proteomes" id="UP000246352"/>
    </source>
</evidence>
<feature type="transmembrane region" description="Helical" evidence="1">
    <location>
        <begin position="17"/>
        <end position="35"/>
    </location>
</feature>
<proteinExistence type="predicted"/>
<dbReference type="Proteomes" id="UP000246352">
    <property type="component" value="Unassembled WGS sequence"/>
</dbReference>
<protein>
    <submittedName>
        <fullName evidence="2">Uncharacterized protein</fullName>
    </submittedName>
</protein>
<dbReference type="AlphaFoldDB" id="A0A317PDW5"/>
<organism evidence="2 3">
    <name type="scientific">Hoeflea marina</name>
    <dbReference type="NCBI Taxonomy" id="274592"/>
    <lineage>
        <taxon>Bacteria</taxon>
        <taxon>Pseudomonadati</taxon>
        <taxon>Pseudomonadota</taxon>
        <taxon>Alphaproteobacteria</taxon>
        <taxon>Hyphomicrobiales</taxon>
        <taxon>Rhizobiaceae</taxon>
        <taxon>Hoeflea</taxon>
    </lineage>
</organism>
<keyword evidence="3" id="KW-1185">Reference proteome</keyword>
<evidence type="ECO:0000313" key="2">
    <source>
        <dbReference type="EMBL" id="PWV97729.1"/>
    </source>
</evidence>
<accession>A0A317PDW5</accession>
<reference evidence="2 3" key="1">
    <citation type="submission" date="2018-05" db="EMBL/GenBank/DDBJ databases">
        <title>Genomic Encyclopedia of Type Strains, Phase IV (KMG-IV): sequencing the most valuable type-strain genomes for metagenomic binning, comparative biology and taxonomic classification.</title>
        <authorList>
            <person name="Goeker M."/>
        </authorList>
    </citation>
    <scope>NUCLEOTIDE SEQUENCE [LARGE SCALE GENOMIC DNA]</scope>
    <source>
        <strain evidence="2 3">DSM 16791</strain>
    </source>
</reference>
<dbReference type="RefSeq" id="WP_110034020.1">
    <property type="nucleotide sequence ID" value="NZ_QGTR01000006.1"/>
</dbReference>
<feature type="transmembrane region" description="Helical" evidence="1">
    <location>
        <begin position="47"/>
        <end position="68"/>
    </location>
</feature>
<keyword evidence="1" id="KW-1133">Transmembrane helix</keyword>
<evidence type="ECO:0000256" key="1">
    <source>
        <dbReference type="SAM" id="Phobius"/>
    </source>
</evidence>